<keyword evidence="6" id="KW-0902">Two-component regulatory system</keyword>
<dbReference type="PROSITE" id="PS50109">
    <property type="entry name" value="HIS_KIN"/>
    <property type="match status" value="1"/>
</dbReference>
<accession>A0ABY9LU63</accession>
<evidence type="ECO:0000256" key="6">
    <source>
        <dbReference type="ARBA" id="ARBA00023012"/>
    </source>
</evidence>
<dbReference type="PANTHER" id="PTHR43711:SF1">
    <property type="entry name" value="HISTIDINE KINASE 1"/>
    <property type="match status" value="1"/>
</dbReference>
<evidence type="ECO:0000256" key="5">
    <source>
        <dbReference type="ARBA" id="ARBA00022777"/>
    </source>
</evidence>
<protein>
    <recommendedName>
        <fullName evidence="2">histidine kinase</fullName>
        <ecNumber evidence="2">2.7.13.3</ecNumber>
    </recommendedName>
</protein>
<evidence type="ECO:0000256" key="4">
    <source>
        <dbReference type="ARBA" id="ARBA00022679"/>
    </source>
</evidence>
<dbReference type="Pfam" id="PF02518">
    <property type="entry name" value="HATPase_c"/>
    <property type="match status" value="1"/>
</dbReference>
<dbReference type="InterPro" id="IPR050736">
    <property type="entry name" value="Sensor_HK_Regulatory"/>
</dbReference>
<dbReference type="InterPro" id="IPR036890">
    <property type="entry name" value="HATPase_C_sf"/>
</dbReference>
<dbReference type="InterPro" id="IPR003594">
    <property type="entry name" value="HATPase_dom"/>
</dbReference>
<evidence type="ECO:0000313" key="9">
    <source>
        <dbReference type="EMBL" id="WMD18293.1"/>
    </source>
</evidence>
<dbReference type="InterPro" id="IPR004358">
    <property type="entry name" value="Sig_transdc_His_kin-like_C"/>
</dbReference>
<dbReference type="SUPFAM" id="SSF47384">
    <property type="entry name" value="Homodimeric domain of signal transducing histidine kinase"/>
    <property type="match status" value="1"/>
</dbReference>
<dbReference type="Gene3D" id="3.30.565.10">
    <property type="entry name" value="Histidine kinase-like ATPase, C-terminal domain"/>
    <property type="match status" value="1"/>
</dbReference>
<dbReference type="PRINTS" id="PR00344">
    <property type="entry name" value="BCTRLSENSOR"/>
</dbReference>
<evidence type="ECO:0000259" key="8">
    <source>
        <dbReference type="PROSITE" id="PS50109"/>
    </source>
</evidence>
<evidence type="ECO:0000256" key="3">
    <source>
        <dbReference type="ARBA" id="ARBA00022553"/>
    </source>
</evidence>
<dbReference type="SMART" id="SM00387">
    <property type="entry name" value="HATPase_c"/>
    <property type="match status" value="1"/>
</dbReference>
<dbReference type="InterPro" id="IPR005467">
    <property type="entry name" value="His_kinase_dom"/>
</dbReference>
<name>A0ABY9LU63_9BURK</name>
<sequence>MLAALRALVPWVRFSFQEIMKRLLQPCARLGARRNDALLFCNLGIILLCFAMPGGDRPLTTAAPGVLADFGILICLALICVMSGQSQMRIRALAGLIGFWLLAATLVLTARRWAPLVAPVLGCALAYACVVKWRTAAAQAARLGAITNWTEANASPAEAADVPAVPPQDSIAGSDREVMLQMMHDLRSPLSSILAMIEKQNQETAEPRHEEFVDSVRGLVQHSLSVAQDFMFLSRVERLNKAAFLPVSLLDLSREAVDQMLPLAQRKNINIRIRGRVGSAWIAGDYCMLLRALINLLDNALKYSNPSTQITLTVQRKGDLGRISVADQGIGIPDEAIPKLCEAFYQVGQDALRSSEGVGMGLALVKAVSESHGGVVGVESRPDAGSIFSLSFPLISVECHESERVDRRTKYKESLNAII</sequence>
<dbReference type="InterPro" id="IPR036097">
    <property type="entry name" value="HisK_dim/P_sf"/>
</dbReference>
<dbReference type="InterPro" id="IPR003661">
    <property type="entry name" value="HisK_dim/P_dom"/>
</dbReference>
<gene>
    <name evidence="9" type="ORF">RAS12_16750</name>
</gene>
<evidence type="ECO:0000256" key="1">
    <source>
        <dbReference type="ARBA" id="ARBA00000085"/>
    </source>
</evidence>
<proteinExistence type="predicted"/>
<dbReference type="Gene3D" id="1.10.287.130">
    <property type="match status" value="1"/>
</dbReference>
<comment type="catalytic activity">
    <reaction evidence="1">
        <text>ATP + protein L-histidine = ADP + protein N-phospho-L-histidine.</text>
        <dbReference type="EC" id="2.7.13.3"/>
    </reaction>
</comment>
<dbReference type="Proteomes" id="UP001234798">
    <property type="component" value="Chromosome"/>
</dbReference>
<feature type="transmembrane region" description="Helical" evidence="7">
    <location>
        <begin position="93"/>
        <end position="110"/>
    </location>
</feature>
<dbReference type="EC" id="2.7.13.3" evidence="2"/>
<feature type="transmembrane region" description="Helical" evidence="7">
    <location>
        <begin position="61"/>
        <end position="81"/>
    </location>
</feature>
<dbReference type="CDD" id="cd00075">
    <property type="entry name" value="HATPase"/>
    <property type="match status" value="1"/>
</dbReference>
<evidence type="ECO:0000313" key="10">
    <source>
        <dbReference type="Proteomes" id="UP001234798"/>
    </source>
</evidence>
<dbReference type="EMBL" id="CP132976">
    <property type="protein sequence ID" value="WMD18293.1"/>
    <property type="molecule type" value="Genomic_DNA"/>
</dbReference>
<dbReference type="PANTHER" id="PTHR43711">
    <property type="entry name" value="TWO-COMPONENT HISTIDINE KINASE"/>
    <property type="match status" value="1"/>
</dbReference>
<evidence type="ECO:0000256" key="7">
    <source>
        <dbReference type="SAM" id="Phobius"/>
    </source>
</evidence>
<dbReference type="GO" id="GO:0016301">
    <property type="term" value="F:kinase activity"/>
    <property type="evidence" value="ECO:0007669"/>
    <property type="project" value="UniProtKB-KW"/>
</dbReference>
<keyword evidence="5 9" id="KW-0418">Kinase</keyword>
<keyword evidence="7" id="KW-0812">Transmembrane</keyword>
<feature type="domain" description="Histidine kinase" evidence="8">
    <location>
        <begin position="181"/>
        <end position="396"/>
    </location>
</feature>
<keyword evidence="4" id="KW-0808">Transferase</keyword>
<dbReference type="RefSeq" id="WP_306937292.1">
    <property type="nucleotide sequence ID" value="NZ_CP132976.1"/>
</dbReference>
<organism evidence="9 10">
    <name type="scientific">Achromobacter seleniivolatilans</name>
    <dbReference type="NCBI Taxonomy" id="3047478"/>
    <lineage>
        <taxon>Bacteria</taxon>
        <taxon>Pseudomonadati</taxon>
        <taxon>Pseudomonadota</taxon>
        <taxon>Betaproteobacteria</taxon>
        <taxon>Burkholderiales</taxon>
        <taxon>Alcaligenaceae</taxon>
        <taxon>Achromobacter</taxon>
    </lineage>
</organism>
<keyword evidence="10" id="KW-1185">Reference proteome</keyword>
<evidence type="ECO:0000256" key="2">
    <source>
        <dbReference type="ARBA" id="ARBA00012438"/>
    </source>
</evidence>
<keyword evidence="7" id="KW-0472">Membrane</keyword>
<dbReference type="CDD" id="cd00082">
    <property type="entry name" value="HisKA"/>
    <property type="match status" value="1"/>
</dbReference>
<reference evidence="9 10" key="1">
    <citation type="submission" date="2023-08" db="EMBL/GenBank/DDBJ databases">
        <title>Achromobacter seleniivolatilans sp. nov., isolated from seleniferous soil.</title>
        <authorList>
            <person name="Zhang S."/>
            <person name="Li K."/>
            <person name="Peng J."/>
            <person name="Zhao Q."/>
            <person name="Wang H."/>
            <person name="Guo Y."/>
        </authorList>
    </citation>
    <scope>NUCLEOTIDE SEQUENCE [LARGE SCALE GENOMIC DNA]</scope>
    <source>
        <strain evidence="9 10">R39</strain>
    </source>
</reference>
<feature type="transmembrane region" description="Helical" evidence="7">
    <location>
        <begin position="37"/>
        <end position="55"/>
    </location>
</feature>
<keyword evidence="7" id="KW-1133">Transmembrane helix</keyword>
<dbReference type="SUPFAM" id="SSF55874">
    <property type="entry name" value="ATPase domain of HSP90 chaperone/DNA topoisomerase II/histidine kinase"/>
    <property type="match status" value="1"/>
</dbReference>
<keyword evidence="3" id="KW-0597">Phosphoprotein</keyword>